<evidence type="ECO:0000313" key="4">
    <source>
        <dbReference type="Proteomes" id="UP000647172"/>
    </source>
</evidence>
<feature type="domain" description="CAAX prenyl protease 2/Lysostaphin resistance protein A-like" evidence="2">
    <location>
        <begin position="141"/>
        <end position="226"/>
    </location>
</feature>
<feature type="transmembrane region" description="Helical" evidence="1">
    <location>
        <begin position="37"/>
        <end position="56"/>
    </location>
</feature>
<dbReference type="GO" id="GO:0080120">
    <property type="term" value="P:CAAX-box protein maturation"/>
    <property type="evidence" value="ECO:0007669"/>
    <property type="project" value="UniProtKB-ARBA"/>
</dbReference>
<sequence length="238" mass="25331">MTPAWLERARRVVGPSLIDQVERDHHQSDSEFRRRRLIVAITLVAGAALLGVSLSVRPGDDVFYLLTVLVALTWVGGALLSGPLHLGRIPFRDRLRRPIVTPIVTGLVLGAVFVAGALVVRELPPLRELVNSVLAHARYGAIVPIVAVTVLNGVAEEVFFRGALFAAIGRSHAVLISTAIYAAATVATGNPMLVFAAVLLGLVLALQRRASGGILAPILTHITWSTTMVFALPALIGQ</sequence>
<reference evidence="3" key="1">
    <citation type="submission" date="2021-01" db="EMBL/GenBank/DDBJ databases">
        <title>Whole genome shotgun sequence of Actinoplanes nipponensis NBRC 14063.</title>
        <authorList>
            <person name="Komaki H."/>
            <person name="Tamura T."/>
        </authorList>
    </citation>
    <scope>NUCLEOTIDE SEQUENCE</scope>
    <source>
        <strain evidence="3">NBRC 14063</strain>
    </source>
</reference>
<feature type="transmembrane region" description="Helical" evidence="1">
    <location>
        <begin position="214"/>
        <end position="236"/>
    </location>
</feature>
<feature type="transmembrane region" description="Helical" evidence="1">
    <location>
        <begin position="62"/>
        <end position="87"/>
    </location>
</feature>
<evidence type="ECO:0000313" key="3">
    <source>
        <dbReference type="EMBL" id="GIE47397.1"/>
    </source>
</evidence>
<evidence type="ECO:0000259" key="2">
    <source>
        <dbReference type="Pfam" id="PF02517"/>
    </source>
</evidence>
<feature type="transmembrane region" description="Helical" evidence="1">
    <location>
        <begin position="139"/>
        <end position="155"/>
    </location>
</feature>
<keyword evidence="4" id="KW-1185">Reference proteome</keyword>
<keyword evidence="3" id="KW-0645">Protease</keyword>
<evidence type="ECO:0000256" key="1">
    <source>
        <dbReference type="SAM" id="Phobius"/>
    </source>
</evidence>
<name>A0A919JEA2_9ACTN</name>
<dbReference type="RefSeq" id="WP_203765427.1">
    <property type="nucleotide sequence ID" value="NZ_BAAAYJ010000064.1"/>
</dbReference>
<keyword evidence="1" id="KW-1133">Transmembrane helix</keyword>
<dbReference type="Pfam" id="PF02517">
    <property type="entry name" value="Rce1-like"/>
    <property type="match status" value="1"/>
</dbReference>
<keyword evidence="3" id="KW-0378">Hydrolase</keyword>
<dbReference type="GO" id="GO:0004175">
    <property type="term" value="F:endopeptidase activity"/>
    <property type="evidence" value="ECO:0007669"/>
    <property type="project" value="UniProtKB-ARBA"/>
</dbReference>
<keyword evidence="1" id="KW-0812">Transmembrane</keyword>
<protein>
    <submittedName>
        <fullName evidence="3">CAAX protease family protein</fullName>
    </submittedName>
</protein>
<dbReference type="Proteomes" id="UP000647172">
    <property type="component" value="Unassembled WGS sequence"/>
</dbReference>
<dbReference type="InterPro" id="IPR003675">
    <property type="entry name" value="Rce1/LyrA-like_dom"/>
</dbReference>
<keyword evidence="1" id="KW-0472">Membrane</keyword>
<dbReference type="GO" id="GO:0006508">
    <property type="term" value="P:proteolysis"/>
    <property type="evidence" value="ECO:0007669"/>
    <property type="project" value="UniProtKB-KW"/>
</dbReference>
<accession>A0A919JEA2</accession>
<dbReference type="AlphaFoldDB" id="A0A919JEA2"/>
<feature type="transmembrane region" description="Helical" evidence="1">
    <location>
        <begin position="99"/>
        <end position="119"/>
    </location>
</feature>
<organism evidence="3 4">
    <name type="scientific">Actinoplanes nipponensis</name>
    <dbReference type="NCBI Taxonomy" id="135950"/>
    <lineage>
        <taxon>Bacteria</taxon>
        <taxon>Bacillati</taxon>
        <taxon>Actinomycetota</taxon>
        <taxon>Actinomycetes</taxon>
        <taxon>Micromonosporales</taxon>
        <taxon>Micromonosporaceae</taxon>
        <taxon>Actinoplanes</taxon>
    </lineage>
</organism>
<feature type="transmembrane region" description="Helical" evidence="1">
    <location>
        <begin position="190"/>
        <end position="207"/>
    </location>
</feature>
<comment type="caution">
    <text evidence="3">The sequence shown here is derived from an EMBL/GenBank/DDBJ whole genome shotgun (WGS) entry which is preliminary data.</text>
</comment>
<gene>
    <name evidence="3" type="ORF">Ani05nite_09310</name>
</gene>
<dbReference type="EMBL" id="BOMQ01000011">
    <property type="protein sequence ID" value="GIE47397.1"/>
    <property type="molecule type" value="Genomic_DNA"/>
</dbReference>
<proteinExistence type="predicted"/>
<feature type="transmembrane region" description="Helical" evidence="1">
    <location>
        <begin position="162"/>
        <end position="184"/>
    </location>
</feature>